<keyword evidence="4" id="KW-1185">Reference proteome</keyword>
<dbReference type="InterPro" id="IPR016162">
    <property type="entry name" value="Ald_DH_N"/>
</dbReference>
<dbReference type="SUPFAM" id="SSF53720">
    <property type="entry name" value="ALDH-like"/>
    <property type="match status" value="1"/>
</dbReference>
<feature type="compositionally biased region" description="Basic residues" evidence="2">
    <location>
        <begin position="114"/>
        <end position="127"/>
    </location>
</feature>
<sequence>MTLDIASQVLKSRNAGVLRTGSVALRSSEALMAHVVALAMRDAGLAPGALQLTPHEGRCATHALVSLPDLVPLVILRDSGESRPATPAGLAVAGVIDDQDPAPGVGRGPGQPRMGRRPARPRAAGRC</sequence>
<dbReference type="Proteomes" id="UP001108029">
    <property type="component" value="Unassembled WGS sequence"/>
</dbReference>
<dbReference type="AlphaFoldDB" id="A0A9Q3ZAX2"/>
<protein>
    <submittedName>
        <fullName evidence="3">Uncharacterized protein</fullName>
    </submittedName>
</protein>
<evidence type="ECO:0000256" key="1">
    <source>
        <dbReference type="ARBA" id="ARBA00023002"/>
    </source>
</evidence>
<dbReference type="RefSeq" id="WP_232649880.1">
    <property type="nucleotide sequence ID" value="NZ_JAJSBI010000009.1"/>
</dbReference>
<organism evidence="3 4">
    <name type="scientific">Streptomyces guryensis</name>
    <dbReference type="NCBI Taxonomy" id="2886947"/>
    <lineage>
        <taxon>Bacteria</taxon>
        <taxon>Bacillati</taxon>
        <taxon>Actinomycetota</taxon>
        <taxon>Actinomycetes</taxon>
        <taxon>Kitasatosporales</taxon>
        <taxon>Streptomycetaceae</taxon>
        <taxon>Streptomyces</taxon>
    </lineage>
</organism>
<evidence type="ECO:0000313" key="3">
    <source>
        <dbReference type="EMBL" id="MCD9875760.1"/>
    </source>
</evidence>
<evidence type="ECO:0000313" key="4">
    <source>
        <dbReference type="Proteomes" id="UP001108029"/>
    </source>
</evidence>
<reference evidence="3" key="1">
    <citation type="submission" date="2021-12" db="EMBL/GenBank/DDBJ databases">
        <authorList>
            <person name="Lee J.-H."/>
            <person name="Kim S.-B."/>
        </authorList>
    </citation>
    <scope>NUCLEOTIDE SEQUENCE</scope>
    <source>
        <strain evidence="3">NR30</strain>
    </source>
</reference>
<accession>A0A9Q3ZAX2</accession>
<dbReference type="Gene3D" id="3.40.605.10">
    <property type="entry name" value="Aldehyde Dehydrogenase, Chain A, domain 1"/>
    <property type="match status" value="1"/>
</dbReference>
<proteinExistence type="predicted"/>
<comment type="caution">
    <text evidence="3">The sequence shown here is derived from an EMBL/GenBank/DDBJ whole genome shotgun (WGS) entry which is preliminary data.</text>
</comment>
<gene>
    <name evidence="3" type="ORF">LJ657_19260</name>
</gene>
<dbReference type="EMBL" id="JAJSBI010000009">
    <property type="protein sequence ID" value="MCD9875760.1"/>
    <property type="molecule type" value="Genomic_DNA"/>
</dbReference>
<dbReference type="InterPro" id="IPR016161">
    <property type="entry name" value="Ald_DH/histidinol_DH"/>
</dbReference>
<evidence type="ECO:0000256" key="2">
    <source>
        <dbReference type="SAM" id="MobiDB-lite"/>
    </source>
</evidence>
<name>A0A9Q3ZAX2_9ACTN</name>
<keyword evidence="1" id="KW-0560">Oxidoreductase</keyword>
<dbReference type="GO" id="GO:0016491">
    <property type="term" value="F:oxidoreductase activity"/>
    <property type="evidence" value="ECO:0007669"/>
    <property type="project" value="UniProtKB-KW"/>
</dbReference>
<feature type="region of interest" description="Disordered" evidence="2">
    <location>
        <begin position="93"/>
        <end position="127"/>
    </location>
</feature>